<name>K4BZG6_SOLLC</name>
<dbReference type="PaxDb" id="4081-Solyc05g021160.1.1"/>
<evidence type="ECO:0000313" key="2">
    <source>
        <dbReference type="Proteomes" id="UP000004994"/>
    </source>
</evidence>
<protein>
    <submittedName>
        <fullName evidence="1">Uncharacterized protein</fullName>
    </submittedName>
</protein>
<reference evidence="1" key="2">
    <citation type="submission" date="2015-06" db="UniProtKB">
        <authorList>
            <consortium name="EnsemblPlants"/>
        </authorList>
    </citation>
    <scope>IDENTIFICATION</scope>
    <source>
        <strain evidence="1">cv. Heinz 1706</strain>
    </source>
</reference>
<dbReference type="HOGENOM" id="CLU_1386297_0_0_1"/>
<evidence type="ECO:0000313" key="1">
    <source>
        <dbReference type="EnsemblPlants" id="Solyc05g021160.1.1"/>
    </source>
</evidence>
<dbReference type="Gramene" id="Solyc05g021160.1.1">
    <property type="protein sequence ID" value="Solyc05g021160.1.1"/>
    <property type="gene ID" value="Solyc05g021160.1"/>
</dbReference>
<sequence>MLHVTPIEELNSITCESSSINKSTKYAGLFERSTIAILDRLGEQDSKNSKQVGVGIIDLTISGEGAGALMNVVEVRNLENVPSNADNNPKIRDGKGIVHTGNVSVNVNDALPVQQPDKIGQSSGNSMQNQNLGKKSLGYGNVDKNSLNITNFLRFLIILLGIIIRINRLGLVRTMGMSEKVTDNKERMVLMNLLPIL</sequence>
<dbReference type="InParanoid" id="K4BZG6"/>
<organism evidence="1">
    <name type="scientific">Solanum lycopersicum</name>
    <name type="common">Tomato</name>
    <name type="synonym">Lycopersicon esculentum</name>
    <dbReference type="NCBI Taxonomy" id="4081"/>
    <lineage>
        <taxon>Eukaryota</taxon>
        <taxon>Viridiplantae</taxon>
        <taxon>Streptophyta</taxon>
        <taxon>Embryophyta</taxon>
        <taxon>Tracheophyta</taxon>
        <taxon>Spermatophyta</taxon>
        <taxon>Magnoliopsida</taxon>
        <taxon>eudicotyledons</taxon>
        <taxon>Gunneridae</taxon>
        <taxon>Pentapetalae</taxon>
        <taxon>asterids</taxon>
        <taxon>lamiids</taxon>
        <taxon>Solanales</taxon>
        <taxon>Solanaceae</taxon>
        <taxon>Solanoideae</taxon>
        <taxon>Solaneae</taxon>
        <taxon>Solanum</taxon>
        <taxon>Solanum subgen. Lycopersicon</taxon>
    </lineage>
</organism>
<keyword evidence="2" id="KW-1185">Reference proteome</keyword>
<dbReference type="EnsemblPlants" id="Solyc05g021160.1.1">
    <property type="protein sequence ID" value="Solyc05g021160.1.1"/>
    <property type="gene ID" value="Solyc05g021160.1"/>
</dbReference>
<dbReference type="AlphaFoldDB" id="K4BZG6"/>
<accession>K4BZG6</accession>
<proteinExistence type="predicted"/>
<reference evidence="1" key="1">
    <citation type="journal article" date="2012" name="Nature">
        <title>The tomato genome sequence provides insights into fleshy fruit evolution.</title>
        <authorList>
            <consortium name="Tomato Genome Consortium"/>
        </authorList>
    </citation>
    <scope>NUCLEOTIDE SEQUENCE [LARGE SCALE GENOMIC DNA]</scope>
    <source>
        <strain evidence="1">cv. Heinz 1706</strain>
    </source>
</reference>
<dbReference type="Proteomes" id="UP000004994">
    <property type="component" value="Chromosome 5"/>
</dbReference>